<proteinExistence type="predicted"/>
<dbReference type="InterPro" id="IPR052748">
    <property type="entry name" value="ISR_Activator"/>
</dbReference>
<sequence>MFCRTAGQFVGRRAGARRVGEGQEPASAAGGEARMFWRCAGRVSQFYFYSQRTTKSTSKTPHSPFQSLRPSLKDASHHNSSTYQRRTYNSPAVSAFVATCGTMCAKYMFDDERREKALLNARIMAERVGLVREEDVGPVRVAWEKEGVLGVGGKGREEWADLVAIQGVEEIVREEADESVPWADLIGVGEGVVRKTPMQIALRDVSERVGREKERMAREFGKSGYEDLVLDGRRQTVVEPLRIGFRQVATVETVREDHVPQAAEHTISATRIEMKVEKVEVQSAEPTILPVNSEAPKAKTHVTISAPPPSASPTQKIKQLTKRDSAIDLSLDTHISSHEALQALTLGFHLLTNPTTTPPTTKNQIPLHLFQAAAELGNPSAAYNAALCFHTAKGGADKVDLVRASVLYRQAAYAGHVDAMFNLGVILVERGEVREGAEWIRKAAEAG</sequence>
<organism evidence="2 3">
    <name type="scientific">Rhizophlyctis rosea</name>
    <dbReference type="NCBI Taxonomy" id="64517"/>
    <lineage>
        <taxon>Eukaryota</taxon>
        <taxon>Fungi</taxon>
        <taxon>Fungi incertae sedis</taxon>
        <taxon>Chytridiomycota</taxon>
        <taxon>Chytridiomycota incertae sedis</taxon>
        <taxon>Chytridiomycetes</taxon>
        <taxon>Rhizophlyctidales</taxon>
        <taxon>Rhizophlyctidaceae</taxon>
        <taxon>Rhizophlyctis</taxon>
    </lineage>
</organism>
<dbReference type="InterPro" id="IPR011990">
    <property type="entry name" value="TPR-like_helical_dom_sf"/>
</dbReference>
<gene>
    <name evidence="2" type="ORF">HK097_005132</name>
</gene>
<dbReference type="PANTHER" id="PTHR45011">
    <property type="entry name" value="DAP3-BINDING CELL DEATH ENHANCER 1"/>
    <property type="match status" value="1"/>
</dbReference>
<feature type="non-terminal residue" evidence="2">
    <location>
        <position position="1"/>
    </location>
</feature>
<comment type="caution">
    <text evidence="2">The sequence shown here is derived from an EMBL/GenBank/DDBJ whole genome shotgun (WGS) entry which is preliminary data.</text>
</comment>
<accession>A0AAD5WYM3</accession>
<evidence type="ECO:0000313" key="3">
    <source>
        <dbReference type="Proteomes" id="UP001212841"/>
    </source>
</evidence>
<name>A0AAD5WYM3_9FUNG</name>
<reference evidence="2" key="1">
    <citation type="submission" date="2020-05" db="EMBL/GenBank/DDBJ databases">
        <title>Phylogenomic resolution of chytrid fungi.</title>
        <authorList>
            <person name="Stajich J.E."/>
            <person name="Amses K."/>
            <person name="Simmons R."/>
            <person name="Seto K."/>
            <person name="Myers J."/>
            <person name="Bonds A."/>
            <person name="Quandt C.A."/>
            <person name="Barry K."/>
            <person name="Liu P."/>
            <person name="Grigoriev I."/>
            <person name="Longcore J.E."/>
            <person name="James T.Y."/>
        </authorList>
    </citation>
    <scope>NUCLEOTIDE SEQUENCE</scope>
    <source>
        <strain evidence="2">JEL0318</strain>
    </source>
</reference>
<evidence type="ECO:0000313" key="2">
    <source>
        <dbReference type="EMBL" id="KAJ3032721.1"/>
    </source>
</evidence>
<dbReference type="EMBL" id="JADGJD010002408">
    <property type="protein sequence ID" value="KAJ3032721.1"/>
    <property type="molecule type" value="Genomic_DNA"/>
</dbReference>
<feature type="region of interest" description="Disordered" evidence="1">
    <location>
        <begin position="55"/>
        <end position="84"/>
    </location>
</feature>
<dbReference type="Proteomes" id="UP001212841">
    <property type="component" value="Unassembled WGS sequence"/>
</dbReference>
<dbReference type="SUPFAM" id="SSF81901">
    <property type="entry name" value="HCP-like"/>
    <property type="match status" value="1"/>
</dbReference>
<dbReference type="Gene3D" id="1.25.40.10">
    <property type="entry name" value="Tetratricopeptide repeat domain"/>
    <property type="match status" value="1"/>
</dbReference>
<dbReference type="AlphaFoldDB" id="A0AAD5WYM3"/>
<keyword evidence="3" id="KW-1185">Reference proteome</keyword>
<dbReference type="PANTHER" id="PTHR45011:SF1">
    <property type="entry name" value="DAP3-BINDING CELL DEATH ENHANCER 1"/>
    <property type="match status" value="1"/>
</dbReference>
<protein>
    <submittedName>
        <fullName evidence="2">Uncharacterized protein</fullName>
    </submittedName>
</protein>
<evidence type="ECO:0000256" key="1">
    <source>
        <dbReference type="SAM" id="MobiDB-lite"/>
    </source>
</evidence>